<evidence type="ECO:0000313" key="4">
    <source>
        <dbReference type="EMBL" id="MEB3964321.1"/>
    </source>
</evidence>
<dbReference type="SUPFAM" id="SSF52151">
    <property type="entry name" value="FabD/lysophospholipase-like"/>
    <property type="match status" value="1"/>
</dbReference>
<keyword evidence="4" id="KW-0012">Acyltransferase</keyword>
<feature type="non-terminal residue" evidence="4">
    <location>
        <position position="96"/>
    </location>
</feature>
<sequence length="96" mass="9909">MRVDVVQPASFVVMVSLAALWRSYGIEPAAVLGHSQGEIAAAYVAGILTLEDALRVVCLRSKAIAELASGAGTMASVGAGVARVEEILAPWGERVS</sequence>
<gene>
    <name evidence="4" type="ORF">OKJ48_29415</name>
</gene>
<feature type="domain" description="Malonyl-CoA:ACP transacylase (MAT)" evidence="3">
    <location>
        <begin position="1"/>
        <end position="96"/>
    </location>
</feature>
<dbReference type="Pfam" id="PF00698">
    <property type="entry name" value="Acyl_transf_1"/>
    <property type="match status" value="1"/>
</dbReference>
<dbReference type="InterPro" id="IPR014043">
    <property type="entry name" value="Acyl_transferase_dom"/>
</dbReference>
<name>A0ABU6CK01_9ACTN</name>
<keyword evidence="2" id="KW-0511">Multifunctional enzyme</keyword>
<accession>A0ABU6CK01</accession>
<dbReference type="Proteomes" id="UP001352223">
    <property type="component" value="Unassembled WGS sequence"/>
</dbReference>
<dbReference type="RefSeq" id="WP_324772045.1">
    <property type="nucleotide sequence ID" value="NZ_JAOZYB010000309.1"/>
</dbReference>
<evidence type="ECO:0000256" key="2">
    <source>
        <dbReference type="ARBA" id="ARBA00023268"/>
    </source>
</evidence>
<dbReference type="SMART" id="SM00827">
    <property type="entry name" value="PKS_AT"/>
    <property type="match status" value="1"/>
</dbReference>
<dbReference type="InterPro" id="IPR050091">
    <property type="entry name" value="PKS_NRPS_Biosynth_Enz"/>
</dbReference>
<dbReference type="PANTHER" id="PTHR43775">
    <property type="entry name" value="FATTY ACID SYNTHASE"/>
    <property type="match status" value="1"/>
</dbReference>
<reference evidence="4 5" key="1">
    <citation type="submission" date="2022-10" db="EMBL/GenBank/DDBJ databases">
        <authorList>
            <person name="Xie J."/>
            <person name="Shen N."/>
        </authorList>
    </citation>
    <scope>NUCLEOTIDE SEQUENCE [LARGE SCALE GENOMIC DNA]</scope>
    <source>
        <strain evidence="4 5">DSM 41681</strain>
    </source>
</reference>
<evidence type="ECO:0000313" key="5">
    <source>
        <dbReference type="Proteomes" id="UP001352223"/>
    </source>
</evidence>
<keyword evidence="1" id="KW-0808">Transferase</keyword>
<dbReference type="Gene3D" id="3.40.366.10">
    <property type="entry name" value="Malonyl-Coenzyme A Acyl Carrier Protein, domain 2"/>
    <property type="match status" value="1"/>
</dbReference>
<dbReference type="InterPro" id="IPR001227">
    <property type="entry name" value="Ac_transferase_dom_sf"/>
</dbReference>
<dbReference type="GO" id="GO:0016746">
    <property type="term" value="F:acyltransferase activity"/>
    <property type="evidence" value="ECO:0007669"/>
    <property type="project" value="UniProtKB-KW"/>
</dbReference>
<evidence type="ECO:0000259" key="3">
    <source>
        <dbReference type="SMART" id="SM00827"/>
    </source>
</evidence>
<dbReference type="EMBL" id="JAOZYB010000309">
    <property type="protein sequence ID" value="MEB3964321.1"/>
    <property type="molecule type" value="Genomic_DNA"/>
</dbReference>
<keyword evidence="5" id="KW-1185">Reference proteome</keyword>
<dbReference type="PANTHER" id="PTHR43775:SF51">
    <property type="entry name" value="INACTIVE PHENOLPHTHIOCEROL SYNTHESIS POLYKETIDE SYNTHASE TYPE I PKS1-RELATED"/>
    <property type="match status" value="1"/>
</dbReference>
<dbReference type="InterPro" id="IPR016035">
    <property type="entry name" value="Acyl_Trfase/lysoPLipase"/>
</dbReference>
<comment type="caution">
    <text evidence="4">The sequence shown here is derived from an EMBL/GenBank/DDBJ whole genome shotgun (WGS) entry which is preliminary data.</text>
</comment>
<protein>
    <submittedName>
        <fullName evidence="4">Acyltransferase domain-containing protein</fullName>
    </submittedName>
</protein>
<evidence type="ECO:0000256" key="1">
    <source>
        <dbReference type="ARBA" id="ARBA00022679"/>
    </source>
</evidence>
<organism evidence="4 5">
    <name type="scientific">Streptomyces kunmingensis</name>
    <dbReference type="NCBI Taxonomy" id="68225"/>
    <lineage>
        <taxon>Bacteria</taxon>
        <taxon>Bacillati</taxon>
        <taxon>Actinomycetota</taxon>
        <taxon>Actinomycetes</taxon>
        <taxon>Kitasatosporales</taxon>
        <taxon>Streptomycetaceae</taxon>
        <taxon>Streptomyces</taxon>
    </lineage>
</organism>
<proteinExistence type="predicted"/>